<keyword evidence="7" id="KW-1185">Reference proteome</keyword>
<protein>
    <recommendedName>
        <fullName evidence="5">DUF629 domain-containing protein</fullName>
    </recommendedName>
</protein>
<feature type="region of interest" description="Disordered" evidence="4">
    <location>
        <begin position="1042"/>
        <end position="1081"/>
    </location>
</feature>
<dbReference type="Proteomes" id="UP000237347">
    <property type="component" value="Unassembled WGS sequence"/>
</dbReference>
<feature type="compositionally biased region" description="Polar residues" evidence="4">
    <location>
        <begin position="17"/>
        <end position="27"/>
    </location>
</feature>
<evidence type="ECO:0000313" key="6">
    <source>
        <dbReference type="EMBL" id="KAK7858006.1"/>
    </source>
</evidence>
<proteinExistence type="predicted"/>
<evidence type="ECO:0000256" key="3">
    <source>
        <dbReference type="SAM" id="Coils"/>
    </source>
</evidence>
<feature type="compositionally biased region" description="Basic and acidic residues" evidence="4">
    <location>
        <begin position="1045"/>
        <end position="1055"/>
    </location>
</feature>
<organism evidence="6 7">
    <name type="scientific">Quercus suber</name>
    <name type="common">Cork oak</name>
    <dbReference type="NCBI Taxonomy" id="58331"/>
    <lineage>
        <taxon>Eukaryota</taxon>
        <taxon>Viridiplantae</taxon>
        <taxon>Streptophyta</taxon>
        <taxon>Embryophyta</taxon>
        <taxon>Tracheophyta</taxon>
        <taxon>Spermatophyta</taxon>
        <taxon>Magnoliopsida</taxon>
        <taxon>eudicotyledons</taxon>
        <taxon>Gunneridae</taxon>
        <taxon>Pentapetalae</taxon>
        <taxon>rosids</taxon>
        <taxon>fabids</taxon>
        <taxon>Fagales</taxon>
        <taxon>Fagaceae</taxon>
        <taxon>Quercus</taxon>
    </lineage>
</organism>
<dbReference type="InterPro" id="IPR052398">
    <property type="entry name" value="Ubiquitin_hydrolase_53/54"/>
</dbReference>
<dbReference type="AlphaFoldDB" id="A0AAW0M594"/>
<feature type="domain" description="DUF629" evidence="5">
    <location>
        <begin position="299"/>
        <end position="501"/>
    </location>
</feature>
<dbReference type="Pfam" id="PF04780">
    <property type="entry name" value="DUF629"/>
    <property type="match status" value="4"/>
</dbReference>
<dbReference type="PANTHER" id="PTHR22975:SF9">
    <property type="entry name" value="ECHINUS SPLICE FORM 3"/>
    <property type="match status" value="1"/>
</dbReference>
<feature type="compositionally biased region" description="Basic and acidic residues" evidence="4">
    <location>
        <begin position="1"/>
        <end position="16"/>
    </location>
</feature>
<keyword evidence="1" id="KW-0833">Ubl conjugation pathway</keyword>
<evidence type="ECO:0000313" key="7">
    <source>
        <dbReference type="Proteomes" id="UP000237347"/>
    </source>
</evidence>
<dbReference type="EMBL" id="PKMF04000022">
    <property type="protein sequence ID" value="KAK7858006.1"/>
    <property type="molecule type" value="Genomic_DNA"/>
</dbReference>
<feature type="domain" description="DUF629" evidence="5">
    <location>
        <begin position="173"/>
        <end position="269"/>
    </location>
</feature>
<dbReference type="GO" id="GO:0016787">
    <property type="term" value="F:hydrolase activity"/>
    <property type="evidence" value="ECO:0007669"/>
    <property type="project" value="UniProtKB-KW"/>
</dbReference>
<evidence type="ECO:0000259" key="5">
    <source>
        <dbReference type="Pfam" id="PF04780"/>
    </source>
</evidence>
<dbReference type="PANTHER" id="PTHR22975">
    <property type="entry name" value="UBIQUITIN SPECIFIC PROTEINASE"/>
    <property type="match status" value="1"/>
</dbReference>
<feature type="coiled-coil region" evidence="3">
    <location>
        <begin position="121"/>
        <end position="148"/>
    </location>
</feature>
<feature type="region of interest" description="Disordered" evidence="4">
    <location>
        <begin position="1"/>
        <end position="27"/>
    </location>
</feature>
<evidence type="ECO:0000256" key="1">
    <source>
        <dbReference type="ARBA" id="ARBA00022786"/>
    </source>
</evidence>
<feature type="domain" description="DUF629" evidence="5">
    <location>
        <begin position="754"/>
        <end position="955"/>
    </location>
</feature>
<reference evidence="6 7" key="1">
    <citation type="journal article" date="2018" name="Sci. Data">
        <title>The draft genome sequence of cork oak.</title>
        <authorList>
            <person name="Ramos A.M."/>
            <person name="Usie A."/>
            <person name="Barbosa P."/>
            <person name="Barros P.M."/>
            <person name="Capote T."/>
            <person name="Chaves I."/>
            <person name="Simoes F."/>
            <person name="Abreu I."/>
            <person name="Carrasquinho I."/>
            <person name="Faro C."/>
            <person name="Guimaraes J.B."/>
            <person name="Mendonca D."/>
            <person name="Nobrega F."/>
            <person name="Rodrigues L."/>
            <person name="Saibo N.J.M."/>
            <person name="Varela M.C."/>
            <person name="Egas C."/>
            <person name="Matos J."/>
            <person name="Miguel C.M."/>
            <person name="Oliveira M.M."/>
            <person name="Ricardo C.P."/>
            <person name="Goncalves S."/>
        </authorList>
    </citation>
    <scope>NUCLEOTIDE SEQUENCE [LARGE SCALE GENOMIC DNA]</scope>
    <source>
        <strain evidence="7">cv. HL8</strain>
    </source>
</reference>
<sequence>MSRRDAPTSPSNDKDQSSTIPQEFNQPIRSNTEALYLIESTLTQPLNSEAARASVLSKLAEYDPDSVREAISYARQKVFVDEENTTDPVEGDDSDFPKENQIEILRTLKAQRENLIFDKYLAYIKNKIQELQGRKKEIEKRAITARKNFETPDYDKRMLKKHELNVFGTVTTRVKAYWKDSMSMELKKELLRIRMEDLILHLDKNIKSSNLIETVMDTVEYVKVAKKWKFSMCCCCGLRFFDAKLNVEHLKRAHLGTLSKKLQSITQEVFDLDHNAIEFGERRPAKKITEEDMSRRVFEFLDYLNNLYGLQSVSNDEALGEPCVANYEKIVFNEDFSCVVFDERMLRGELVVPNDGAAVTSSFVEEIKLNDEEIVSKDVIVDWLLKGGSSMGEQLKQWFNFREISKSQAMKFFKIYRAEFHLIQSICKKKLVCLRDIMLWQNLESICVKEDKRREEFAGYKPLSYMSLLLERHREIKNTNGYNLNFESDMIFDILGEEQVEENEIRLMITNQINKMAEKLYKFDAILRTATIAMQQTEKKINYFKGDDSDFPKEYQIEILRTLKAQRENLIFDKYLAYIKNKIQELQGRKKAIEKRAITARKNFETPDYDKRKLKKHELNVFGTVTTRVKAYWKDSMSMELKKELLRIRIEDLILHLDKNIKSSNLVETVMDTVEYVKVAKKWKFSMCCCCGLRFFDAKLNVEHLKRAHLGTLSKKLQSITQEVFDLDHNGIEFGERRPAKKITEEDMSRRVFEFLDYLNNLYGLQSVSNDEAIGEPCVANYEKIVFNEDFSCVVFDKRMLRGELVVPNDGAAVTSSFVEEIKLNDEEIVSKDAIVDWLLKGGTSIGEQLKQWANFREISKSQAMKFFKIYRAEFHLIQSICKKKFECLRDIMLWQNLDSICVKEDKRREEFTGDKPLSYMSLLLERHREIKSTNGYNLNFESDMIFDILGEEQVEDNEIRLVITNQINKMAEKLYKFDAILRTATIALQQTEKKIESVTAYDYRSYMVPLLKSFMQARLEDMAYKDAEEKSMAATEALLSELDLSDKKGPDKGGGRAKQRQGKSKDKKKKKDHRKAKELKAIGCGKEQQENVVQIFFTAAQGRDDPPNPEIVGPVPIVELEQEEWKLTLEQEREQRMLEEHLHYQRQIENDAKQKHLAELTKAGSSAGNMEKICHRRINFDDFNWKYFYQAQGVKSDEK</sequence>
<evidence type="ECO:0000256" key="2">
    <source>
        <dbReference type="ARBA" id="ARBA00022801"/>
    </source>
</evidence>
<comment type="caution">
    <text evidence="6">The sequence shown here is derived from an EMBL/GenBank/DDBJ whole genome shotgun (WGS) entry which is preliminary data.</text>
</comment>
<name>A0AAW0M594_QUESU</name>
<keyword evidence="3" id="KW-0175">Coiled coil</keyword>
<dbReference type="InterPro" id="IPR006865">
    <property type="entry name" value="DUF629"/>
</dbReference>
<keyword evidence="2" id="KW-0378">Hydrolase</keyword>
<feature type="domain" description="DUF629" evidence="5">
    <location>
        <begin position="628"/>
        <end position="724"/>
    </location>
</feature>
<gene>
    <name evidence="6" type="ORF">CFP56_014620</name>
</gene>
<accession>A0AAW0M594</accession>
<evidence type="ECO:0000256" key="4">
    <source>
        <dbReference type="SAM" id="MobiDB-lite"/>
    </source>
</evidence>
<feature type="compositionally biased region" description="Basic residues" evidence="4">
    <location>
        <begin position="1056"/>
        <end position="1078"/>
    </location>
</feature>
<feature type="coiled-coil region" evidence="3">
    <location>
        <begin position="576"/>
        <end position="603"/>
    </location>
</feature>